<keyword evidence="2" id="KW-0540">Nuclease</keyword>
<protein>
    <submittedName>
        <fullName evidence="2">Restriction endonuclease</fullName>
        <ecNumber evidence="2">3.1.21.-</ecNumber>
    </submittedName>
</protein>
<organism evidence="2 3">
    <name type="scientific">Natronoglomus mannanivorans</name>
    <dbReference type="NCBI Taxonomy" id="2979990"/>
    <lineage>
        <taxon>Archaea</taxon>
        <taxon>Methanobacteriati</taxon>
        <taxon>Methanobacteriota</taxon>
        <taxon>Stenosarchaea group</taxon>
        <taxon>Halobacteria</taxon>
        <taxon>Halobacteriales</taxon>
        <taxon>Natrialbaceae</taxon>
        <taxon>Natronoglomus</taxon>
    </lineage>
</organism>
<dbReference type="InterPro" id="IPR007560">
    <property type="entry name" value="Restrct_endonuc_IV_Mrr"/>
</dbReference>
<dbReference type="InterPro" id="IPR011856">
    <property type="entry name" value="tRNA_endonuc-like_dom_sf"/>
</dbReference>
<gene>
    <name evidence="2" type="ORF">OB960_16085</name>
</gene>
<dbReference type="GO" id="GO:0016787">
    <property type="term" value="F:hydrolase activity"/>
    <property type="evidence" value="ECO:0007669"/>
    <property type="project" value="UniProtKB-KW"/>
</dbReference>
<evidence type="ECO:0000313" key="3">
    <source>
        <dbReference type="Proteomes" id="UP001321018"/>
    </source>
</evidence>
<evidence type="ECO:0000313" key="2">
    <source>
        <dbReference type="EMBL" id="MCU4742907.1"/>
    </source>
</evidence>
<dbReference type="Gene3D" id="3.40.1350.10">
    <property type="match status" value="1"/>
</dbReference>
<dbReference type="GO" id="GO:0003677">
    <property type="term" value="F:DNA binding"/>
    <property type="evidence" value="ECO:0007669"/>
    <property type="project" value="InterPro"/>
</dbReference>
<dbReference type="GO" id="GO:0009307">
    <property type="term" value="P:DNA restriction-modification system"/>
    <property type="evidence" value="ECO:0007669"/>
    <property type="project" value="InterPro"/>
</dbReference>
<evidence type="ECO:0000259" key="1">
    <source>
        <dbReference type="Pfam" id="PF04471"/>
    </source>
</evidence>
<dbReference type="EMBL" id="JAOPKA010000011">
    <property type="protein sequence ID" value="MCU4742907.1"/>
    <property type="molecule type" value="Genomic_DNA"/>
</dbReference>
<dbReference type="RefSeq" id="WP_338004715.1">
    <property type="nucleotide sequence ID" value="NZ_JAOPKA010000011.1"/>
</dbReference>
<dbReference type="Pfam" id="PF04471">
    <property type="entry name" value="Mrr_cat"/>
    <property type="match status" value="1"/>
</dbReference>
<sequence>MLFNSGGFVITGSPDLDATEETFALLQDDGICFRSRIPKYPHIRRAKWKDTVSRDEFTTSTKNTLGSTLTVFSLDDCVEEITCVLSGETPDESEDDEDTVPFVDGVENQADELLSDILANMDPYVFEGLVAAVLLTMGYHAKKTRDGQDRGIDVVAHPDFTETHLHSLTEPTGRRVARSSKRIAERAESIDALITFTMDRFRVVSAEAIGSLVTLGPPPTLGS</sequence>
<keyword evidence="2" id="KW-0255">Endonuclease</keyword>
<dbReference type="EC" id="3.1.21.-" evidence="2"/>
<dbReference type="AlphaFoldDB" id="A0AAP2Z129"/>
<feature type="domain" description="Restriction endonuclease type IV Mrr" evidence="1">
    <location>
        <begin position="118"/>
        <end position="160"/>
    </location>
</feature>
<reference evidence="2" key="1">
    <citation type="submission" date="2022-09" db="EMBL/GenBank/DDBJ databases">
        <title>Enrichment on poylsaccharides allowed isolation of novel metabolic and taxonomic groups of Haloarchaea.</title>
        <authorList>
            <person name="Sorokin D.Y."/>
            <person name="Elcheninov A.G."/>
            <person name="Khizhniak T.V."/>
            <person name="Kolganova T.V."/>
            <person name="Kublanov I.V."/>
        </authorList>
    </citation>
    <scope>NUCLEOTIDE SEQUENCE</scope>
    <source>
        <strain evidence="2">AArc-xg1-1</strain>
    </source>
</reference>
<dbReference type="Proteomes" id="UP001321018">
    <property type="component" value="Unassembled WGS sequence"/>
</dbReference>
<keyword evidence="2" id="KW-0378">Hydrolase</keyword>
<dbReference type="GO" id="GO:0004519">
    <property type="term" value="F:endonuclease activity"/>
    <property type="evidence" value="ECO:0007669"/>
    <property type="project" value="UniProtKB-KW"/>
</dbReference>
<name>A0AAP2Z129_9EURY</name>
<proteinExistence type="predicted"/>
<comment type="caution">
    <text evidence="2">The sequence shown here is derived from an EMBL/GenBank/DDBJ whole genome shotgun (WGS) entry which is preliminary data.</text>
</comment>
<accession>A0AAP2Z129</accession>